<dbReference type="OrthoDB" id="2507636at2759"/>
<name>A0A2N5UVW7_9BASI</name>
<reference evidence="1 2" key="1">
    <citation type="submission" date="2017-11" db="EMBL/GenBank/DDBJ databases">
        <title>De novo assembly and phasing of dikaryotic genomes from two isolates of Puccinia coronata f. sp. avenae, the causal agent of oat crown rust.</title>
        <authorList>
            <person name="Miller M.E."/>
            <person name="Zhang Y."/>
            <person name="Omidvar V."/>
            <person name="Sperschneider J."/>
            <person name="Schwessinger B."/>
            <person name="Raley C."/>
            <person name="Palmer J.M."/>
            <person name="Garnica D."/>
            <person name="Upadhyaya N."/>
            <person name="Rathjen J."/>
            <person name="Taylor J.M."/>
            <person name="Park R.F."/>
            <person name="Dodds P.N."/>
            <person name="Hirsch C.D."/>
            <person name="Kianian S.F."/>
            <person name="Figueroa M."/>
        </authorList>
    </citation>
    <scope>NUCLEOTIDE SEQUENCE [LARGE SCALE GENOMIC DNA]</scope>
    <source>
        <strain evidence="1">12NC29</strain>
    </source>
</reference>
<dbReference type="Proteomes" id="UP000235388">
    <property type="component" value="Unassembled WGS sequence"/>
</dbReference>
<organism evidence="1 2">
    <name type="scientific">Puccinia coronata f. sp. avenae</name>
    <dbReference type="NCBI Taxonomy" id="200324"/>
    <lineage>
        <taxon>Eukaryota</taxon>
        <taxon>Fungi</taxon>
        <taxon>Dikarya</taxon>
        <taxon>Basidiomycota</taxon>
        <taxon>Pucciniomycotina</taxon>
        <taxon>Pucciniomycetes</taxon>
        <taxon>Pucciniales</taxon>
        <taxon>Pucciniaceae</taxon>
        <taxon>Puccinia</taxon>
    </lineage>
</organism>
<evidence type="ECO:0000313" key="2">
    <source>
        <dbReference type="Proteomes" id="UP000235388"/>
    </source>
</evidence>
<evidence type="ECO:0000313" key="1">
    <source>
        <dbReference type="EMBL" id="PLW41901.1"/>
    </source>
</evidence>
<proteinExistence type="predicted"/>
<gene>
    <name evidence="1" type="ORF">PCANC_11034</name>
</gene>
<sequence>MLGERKSLEYFRNVYPQSRSTSEGPIVLQKLISYLARKESASLELLNLWCNELDNILSNEPTKGEWTIITYGLHTLMLKSHGRNEISLIRSTLNQLMEKMEFSDRVQFPGDDLPVWYREMFAPHTGFSTELCKFRHAEHD</sequence>
<keyword evidence="2" id="KW-1185">Reference proteome</keyword>
<dbReference type="AlphaFoldDB" id="A0A2N5UVW7"/>
<dbReference type="EMBL" id="PGCJ01000164">
    <property type="protein sequence ID" value="PLW41901.1"/>
    <property type="molecule type" value="Genomic_DNA"/>
</dbReference>
<accession>A0A2N5UVW7</accession>
<protein>
    <submittedName>
        <fullName evidence="1">Uncharacterized protein</fullName>
    </submittedName>
</protein>
<comment type="caution">
    <text evidence="1">The sequence shown here is derived from an EMBL/GenBank/DDBJ whole genome shotgun (WGS) entry which is preliminary data.</text>
</comment>